<evidence type="ECO:0000313" key="2">
    <source>
        <dbReference type="EMBL" id="NML75687.1"/>
    </source>
</evidence>
<feature type="transmembrane region" description="Helical" evidence="1">
    <location>
        <begin position="297"/>
        <end position="316"/>
    </location>
</feature>
<organism evidence="2 3">
    <name type="scientific">Rhizobium terricola</name>
    <dbReference type="NCBI Taxonomy" id="2728849"/>
    <lineage>
        <taxon>Bacteria</taxon>
        <taxon>Pseudomonadati</taxon>
        <taxon>Pseudomonadota</taxon>
        <taxon>Alphaproteobacteria</taxon>
        <taxon>Hyphomicrobiales</taxon>
        <taxon>Rhizobiaceae</taxon>
        <taxon>Rhizobium/Agrobacterium group</taxon>
        <taxon>Rhizobium</taxon>
    </lineage>
</organism>
<feature type="transmembrane region" description="Helical" evidence="1">
    <location>
        <begin position="215"/>
        <end position="233"/>
    </location>
</feature>
<dbReference type="EMBL" id="JABBGK010000003">
    <property type="protein sequence ID" value="NML75687.1"/>
    <property type="molecule type" value="Genomic_DNA"/>
</dbReference>
<keyword evidence="1" id="KW-0812">Transmembrane</keyword>
<feature type="transmembrane region" description="Helical" evidence="1">
    <location>
        <begin position="381"/>
        <end position="397"/>
    </location>
</feature>
<dbReference type="AlphaFoldDB" id="A0A7Y0FWN4"/>
<feature type="transmembrane region" description="Helical" evidence="1">
    <location>
        <begin position="351"/>
        <end position="369"/>
    </location>
</feature>
<gene>
    <name evidence="2" type="ORF">HHL25_16275</name>
</gene>
<feature type="transmembrane region" description="Helical" evidence="1">
    <location>
        <begin position="6"/>
        <end position="25"/>
    </location>
</feature>
<feature type="transmembrane region" description="Helical" evidence="1">
    <location>
        <begin position="125"/>
        <end position="146"/>
    </location>
</feature>
<feature type="transmembrane region" description="Helical" evidence="1">
    <location>
        <begin position="264"/>
        <end position="285"/>
    </location>
</feature>
<reference evidence="2 3" key="1">
    <citation type="submission" date="2020-04" db="EMBL/GenBank/DDBJ databases">
        <title>Rhizobium sp. S-51 isolated from soil.</title>
        <authorList>
            <person name="Dahal R.H."/>
        </authorList>
    </citation>
    <scope>NUCLEOTIDE SEQUENCE [LARGE SCALE GENOMIC DNA]</scope>
    <source>
        <strain evidence="2 3">S-51</strain>
    </source>
</reference>
<evidence type="ECO:0000256" key="1">
    <source>
        <dbReference type="SAM" id="Phobius"/>
    </source>
</evidence>
<protein>
    <submittedName>
        <fullName evidence="2">Oligosaccharide repeat unit polymerase</fullName>
    </submittedName>
</protein>
<proteinExistence type="predicted"/>
<dbReference type="Proteomes" id="UP000541470">
    <property type="component" value="Unassembled WGS sequence"/>
</dbReference>
<keyword evidence="3" id="KW-1185">Reference proteome</keyword>
<feature type="transmembrane region" description="Helical" evidence="1">
    <location>
        <begin position="37"/>
        <end position="57"/>
    </location>
</feature>
<name>A0A7Y0FWN4_9HYPH</name>
<feature type="transmembrane region" description="Helical" evidence="1">
    <location>
        <begin position="153"/>
        <end position="171"/>
    </location>
</feature>
<sequence>MRMHPALFMIVVWLGALSAFLVLPFQLTYRTISTDGFLVLLAFLAMFCLGGLLRTVYLPQQPVQAPTEIDFSRADLLLKSIAVVGCISMGYELVRGAGLDLASAYTARSEQAQAMLLGTMSQSSGAFKIGFLCYPASYVYLVRAVLFKSKPNWVEIFIFGVFPGVLASLAMGGRTPLFSTMAYAFLAYAARPYLWGRVKALGAAKPHRIHPLVKIVAVVLALVGFNYFINVFITRAELDGGGQEMLRHAAIRWGVTFGGPQAEWMVDLLGSTTTYLIFVFVWYFIQGIVISNSLFATYAGGPLMGVYGIEITTAIMRRLDPDGVAQNFKYLLDHDIYGFYPSAFGTLYVDYLYGGLAIALVWGWLAALVYRNTRLGQDARWFVFAPFVTLGIFFSIVNTPLGFSNGFITHVWLVLAFVLMRRPADAAVARNSSTN</sequence>
<accession>A0A7Y0FWN4</accession>
<evidence type="ECO:0000313" key="3">
    <source>
        <dbReference type="Proteomes" id="UP000541470"/>
    </source>
</evidence>
<dbReference type="NCBIfam" id="TIGR04370">
    <property type="entry name" value="glyco_rpt_poly"/>
    <property type="match status" value="1"/>
</dbReference>
<comment type="caution">
    <text evidence="2">The sequence shown here is derived from an EMBL/GenBank/DDBJ whole genome shotgun (WGS) entry which is preliminary data.</text>
</comment>
<keyword evidence="1" id="KW-1133">Transmembrane helix</keyword>
<keyword evidence="1" id="KW-0472">Membrane</keyword>